<dbReference type="EMBL" id="GBXM01000500">
    <property type="protein sequence ID" value="JAI08078.1"/>
    <property type="molecule type" value="Transcribed_RNA"/>
</dbReference>
<proteinExistence type="predicted"/>
<accession>A0A0E9XZA1</accession>
<evidence type="ECO:0000313" key="1">
    <source>
        <dbReference type="EMBL" id="JAI08078.1"/>
    </source>
</evidence>
<sequence>MILFYSVISQCYILNINLQCSSCQRHNKGLKALQWTTCMGYPGLSTG</sequence>
<name>A0A0E9XZA1_ANGAN</name>
<organism evidence="1">
    <name type="scientific">Anguilla anguilla</name>
    <name type="common">European freshwater eel</name>
    <name type="synonym">Muraena anguilla</name>
    <dbReference type="NCBI Taxonomy" id="7936"/>
    <lineage>
        <taxon>Eukaryota</taxon>
        <taxon>Metazoa</taxon>
        <taxon>Chordata</taxon>
        <taxon>Craniata</taxon>
        <taxon>Vertebrata</taxon>
        <taxon>Euteleostomi</taxon>
        <taxon>Actinopterygii</taxon>
        <taxon>Neopterygii</taxon>
        <taxon>Teleostei</taxon>
        <taxon>Anguilliformes</taxon>
        <taxon>Anguillidae</taxon>
        <taxon>Anguilla</taxon>
    </lineage>
</organism>
<dbReference type="AlphaFoldDB" id="A0A0E9XZA1"/>
<reference evidence="1" key="1">
    <citation type="submission" date="2014-11" db="EMBL/GenBank/DDBJ databases">
        <authorList>
            <person name="Amaro Gonzalez C."/>
        </authorList>
    </citation>
    <scope>NUCLEOTIDE SEQUENCE</scope>
</reference>
<reference evidence="1" key="2">
    <citation type="journal article" date="2015" name="Fish Shellfish Immunol.">
        <title>Early steps in the European eel (Anguilla anguilla)-Vibrio vulnificus interaction in the gills: Role of the RtxA13 toxin.</title>
        <authorList>
            <person name="Callol A."/>
            <person name="Pajuelo D."/>
            <person name="Ebbesson L."/>
            <person name="Teles M."/>
            <person name="MacKenzie S."/>
            <person name="Amaro C."/>
        </authorList>
    </citation>
    <scope>NUCLEOTIDE SEQUENCE</scope>
</reference>
<protein>
    <submittedName>
        <fullName evidence="1">Uncharacterized protein</fullName>
    </submittedName>
</protein>